<evidence type="ECO:0008006" key="5">
    <source>
        <dbReference type="Google" id="ProtNLM"/>
    </source>
</evidence>
<name>A0A1I5XTM5_HYMAR</name>
<proteinExistence type="predicted"/>
<dbReference type="AlphaFoldDB" id="A0A1I5XTM5"/>
<organism evidence="3 4">
    <name type="scientific">Hymenobacter arizonensis</name>
    <name type="common">Siccationidurans arizonensis</name>
    <dbReference type="NCBI Taxonomy" id="1227077"/>
    <lineage>
        <taxon>Bacteria</taxon>
        <taxon>Pseudomonadati</taxon>
        <taxon>Bacteroidota</taxon>
        <taxon>Cytophagia</taxon>
        <taxon>Cytophagales</taxon>
        <taxon>Hymenobacteraceae</taxon>
        <taxon>Hymenobacter</taxon>
    </lineage>
</organism>
<dbReference type="EMBL" id="FOXS01000002">
    <property type="protein sequence ID" value="SFQ35323.1"/>
    <property type="molecule type" value="Genomic_DNA"/>
</dbReference>
<evidence type="ECO:0000313" key="3">
    <source>
        <dbReference type="EMBL" id="SFQ35323.1"/>
    </source>
</evidence>
<accession>A0A1I5XTM5</accession>
<keyword evidence="4" id="KW-1185">Reference proteome</keyword>
<gene>
    <name evidence="3" type="ORF">SAMN04515668_2036</name>
</gene>
<dbReference type="OrthoDB" id="878332at2"/>
<evidence type="ECO:0000313" key="4">
    <source>
        <dbReference type="Proteomes" id="UP000199029"/>
    </source>
</evidence>
<keyword evidence="2" id="KW-0732">Signal</keyword>
<dbReference type="Proteomes" id="UP000199029">
    <property type="component" value="Unassembled WGS sequence"/>
</dbReference>
<dbReference type="RefSeq" id="WP_092671937.1">
    <property type="nucleotide sequence ID" value="NZ_FOXS01000002.1"/>
</dbReference>
<feature type="chain" id="PRO_5011578765" description="Outer membrane protein beta-barrel domain-containing protein" evidence="2">
    <location>
        <begin position="23"/>
        <end position="221"/>
    </location>
</feature>
<protein>
    <recommendedName>
        <fullName evidence="5">Outer membrane protein beta-barrel domain-containing protein</fullName>
    </recommendedName>
</protein>
<feature type="region of interest" description="Disordered" evidence="1">
    <location>
        <begin position="20"/>
        <end position="42"/>
    </location>
</feature>
<evidence type="ECO:0000256" key="2">
    <source>
        <dbReference type="SAM" id="SignalP"/>
    </source>
</evidence>
<feature type="signal peptide" evidence="2">
    <location>
        <begin position="1"/>
        <end position="22"/>
    </location>
</feature>
<reference evidence="4" key="1">
    <citation type="submission" date="2016-10" db="EMBL/GenBank/DDBJ databases">
        <authorList>
            <person name="Varghese N."/>
            <person name="Submissions S."/>
        </authorList>
    </citation>
    <scope>NUCLEOTIDE SEQUENCE [LARGE SCALE GENOMIC DNA]</scope>
    <source>
        <strain evidence="4">OR362-8,ATCC BAA-1266,JCM 13504</strain>
    </source>
</reference>
<dbReference type="STRING" id="1227077.SAMN04515668_2036"/>
<sequence>MRIVRFLLPGALLLATTALSHGQTTPATPPTPEPTQPEAADEAGQSKMLFKVGLNAGRAFQWGGFAGWRSQVPVTLGTEYALSPKFTLYGQLDTDFGVLSRPSYSGERSNLVPSGALGLGGRYYYNQKGRALQNRAHGRFIGNYLGLELHTEMRRLYGRDIAVAPALNAVWGMQRRLSPNFLFDFNAGVGLGPNRNYTTLAYRPGPLTLTTQFNLGLYFGR</sequence>
<evidence type="ECO:0000256" key="1">
    <source>
        <dbReference type="SAM" id="MobiDB-lite"/>
    </source>
</evidence>